<dbReference type="InterPro" id="IPR009200">
    <property type="entry name" value="DUF1269_membrane"/>
</dbReference>
<gene>
    <name evidence="2" type="ORF">CYJ22_04935</name>
</gene>
<feature type="coiled-coil region" evidence="1">
    <location>
        <begin position="156"/>
        <end position="193"/>
    </location>
</feature>
<reference evidence="2 3" key="1">
    <citation type="submission" date="2017-12" db="EMBL/GenBank/DDBJ databases">
        <title>Phylogenetic diversity of female urinary microbiome.</title>
        <authorList>
            <person name="Thomas-White K."/>
            <person name="Wolfe A.J."/>
        </authorList>
    </citation>
    <scope>NUCLEOTIDE SEQUENCE [LARGE SCALE GENOMIC DNA]</scope>
    <source>
        <strain evidence="2 3">UMB0018</strain>
    </source>
</reference>
<accession>A0A2I1I0W2</accession>
<evidence type="ECO:0000313" key="2">
    <source>
        <dbReference type="EMBL" id="PKY64733.1"/>
    </source>
</evidence>
<keyword evidence="1" id="KW-0175">Coiled coil</keyword>
<dbReference type="AlphaFoldDB" id="A0A2I1I0W2"/>
<evidence type="ECO:0000313" key="3">
    <source>
        <dbReference type="Proteomes" id="UP000234198"/>
    </source>
</evidence>
<organism evidence="2 3">
    <name type="scientific">Schaalia odontolytica</name>
    <dbReference type="NCBI Taxonomy" id="1660"/>
    <lineage>
        <taxon>Bacteria</taxon>
        <taxon>Bacillati</taxon>
        <taxon>Actinomycetota</taxon>
        <taxon>Actinomycetes</taxon>
        <taxon>Actinomycetales</taxon>
        <taxon>Actinomycetaceae</taxon>
        <taxon>Schaalia</taxon>
    </lineage>
</organism>
<dbReference type="Proteomes" id="UP000234198">
    <property type="component" value="Unassembled WGS sequence"/>
</dbReference>
<comment type="caution">
    <text evidence="2">The sequence shown here is derived from an EMBL/GenBank/DDBJ whole genome shotgun (WGS) entry which is preliminary data.</text>
</comment>
<sequence length="227" mass="23708">MVVAHNPENGETMTDYIAIASFPTTAQSYEAFSKLTAQADRLGIVSGAIVEVDDSGHVSIPEASDSASSFGFGTGSVIGLVIGALAGPIGMLLGWGVGALAGSTADLARADAHEFALSEVASRMVPGSNVVVLQTTEDNVELLNGEVARLGGAVIRRSLQETISEIKAEAAAIEAADEAARKALREQRREEVETAWKDRVADLKEKHETFVAGVKEKVSGFSHGDAK</sequence>
<name>A0A2I1I0W2_9ACTO</name>
<proteinExistence type="predicted"/>
<protein>
    <recommendedName>
        <fullName evidence="4">DUF1269 domain-containing protein</fullName>
    </recommendedName>
</protein>
<dbReference type="EMBL" id="PKKM01000005">
    <property type="protein sequence ID" value="PKY64733.1"/>
    <property type="molecule type" value="Genomic_DNA"/>
</dbReference>
<dbReference type="Pfam" id="PF06897">
    <property type="entry name" value="DUF1269"/>
    <property type="match status" value="1"/>
</dbReference>
<evidence type="ECO:0000256" key="1">
    <source>
        <dbReference type="SAM" id="Coils"/>
    </source>
</evidence>
<evidence type="ECO:0008006" key="4">
    <source>
        <dbReference type="Google" id="ProtNLM"/>
    </source>
</evidence>